<keyword evidence="1" id="KW-1133">Transmembrane helix</keyword>
<dbReference type="KEGG" id="hmp:K6T50_04375"/>
<accession>A0A8T8WF73</accession>
<keyword evidence="4" id="KW-1185">Reference proteome</keyword>
<organism evidence="3 4">
    <name type="scientific">Halobaculum magnesiiphilum</name>
    <dbReference type="NCBI Taxonomy" id="1017351"/>
    <lineage>
        <taxon>Archaea</taxon>
        <taxon>Methanobacteriati</taxon>
        <taxon>Methanobacteriota</taxon>
        <taxon>Stenosarchaea group</taxon>
        <taxon>Halobacteria</taxon>
        <taxon>Halobacteriales</taxon>
        <taxon>Haloferacaceae</taxon>
        <taxon>Halobaculum</taxon>
    </lineage>
</organism>
<evidence type="ECO:0000256" key="1">
    <source>
        <dbReference type="SAM" id="Phobius"/>
    </source>
</evidence>
<evidence type="ECO:0000313" key="4">
    <source>
        <dbReference type="Proteomes" id="UP000826254"/>
    </source>
</evidence>
<name>A0A8T8WF73_9EURY</name>
<dbReference type="Proteomes" id="UP000826254">
    <property type="component" value="Chromosome"/>
</dbReference>
<dbReference type="RefSeq" id="WP_222608183.1">
    <property type="nucleotide sequence ID" value="NZ_CP081958.1"/>
</dbReference>
<feature type="transmembrane region" description="Helical" evidence="1">
    <location>
        <begin position="68"/>
        <end position="85"/>
    </location>
</feature>
<sequence>MDLSDAREDLAVAGAAALGAVVLTVGLDLFGGVAVSTPARVAPLVVYFAYLFTRKGGPYASFDTPRNWTALVVAVTVAAGAYAVAT</sequence>
<gene>
    <name evidence="3" type="ORF">K6T50_04375</name>
</gene>
<dbReference type="Pfam" id="PF26223">
    <property type="entry name" value="DUF8049"/>
    <property type="match status" value="1"/>
</dbReference>
<dbReference type="EMBL" id="CP081958">
    <property type="protein sequence ID" value="QZP38383.1"/>
    <property type="molecule type" value="Genomic_DNA"/>
</dbReference>
<reference evidence="3 4" key="1">
    <citation type="journal article" date="2021" name="Int. J. Syst. Evol. Microbiol.">
        <title>Halobaculum halophilum sp. nov. and Halobaculum salinum sp. nov., isolated from salt lake and saline soil.</title>
        <authorList>
            <person name="Cui H.L."/>
            <person name="Shi X.W."/>
            <person name="Yin X.M."/>
            <person name="Yang X.Y."/>
            <person name="Hou J."/>
            <person name="Zhu L."/>
        </authorList>
    </citation>
    <scope>NUCLEOTIDE SEQUENCE [LARGE SCALE GENOMIC DNA]</scope>
    <source>
        <strain evidence="3 4">NBRC 109044</strain>
    </source>
</reference>
<proteinExistence type="predicted"/>
<evidence type="ECO:0000313" key="3">
    <source>
        <dbReference type="EMBL" id="QZP38383.1"/>
    </source>
</evidence>
<evidence type="ECO:0000259" key="2">
    <source>
        <dbReference type="Pfam" id="PF26223"/>
    </source>
</evidence>
<feature type="transmembrane region" description="Helical" evidence="1">
    <location>
        <begin position="12"/>
        <end position="35"/>
    </location>
</feature>
<dbReference type="GeneID" id="67177351"/>
<dbReference type="AlphaFoldDB" id="A0A8T8WF73"/>
<keyword evidence="1" id="KW-0812">Transmembrane</keyword>
<keyword evidence="1" id="KW-0472">Membrane</keyword>
<feature type="domain" description="DUF8049" evidence="2">
    <location>
        <begin position="1"/>
        <end position="84"/>
    </location>
</feature>
<dbReference type="InterPro" id="IPR058362">
    <property type="entry name" value="DUF8049"/>
</dbReference>
<protein>
    <recommendedName>
        <fullName evidence="2">DUF8049 domain-containing protein</fullName>
    </recommendedName>
</protein>